<reference evidence="2 3" key="1">
    <citation type="submission" date="2019-02" db="EMBL/GenBank/DDBJ databases">
        <title>Deep-cultivation of Planctomycetes and their phenomic and genomic characterization uncovers novel biology.</title>
        <authorList>
            <person name="Wiegand S."/>
            <person name="Jogler M."/>
            <person name="Boedeker C."/>
            <person name="Pinto D."/>
            <person name="Vollmers J."/>
            <person name="Rivas-Marin E."/>
            <person name="Kohn T."/>
            <person name="Peeters S.H."/>
            <person name="Heuer A."/>
            <person name="Rast P."/>
            <person name="Oberbeckmann S."/>
            <person name="Bunk B."/>
            <person name="Jeske O."/>
            <person name="Meyerdierks A."/>
            <person name="Storesund J.E."/>
            <person name="Kallscheuer N."/>
            <person name="Luecker S."/>
            <person name="Lage O.M."/>
            <person name="Pohl T."/>
            <person name="Merkel B.J."/>
            <person name="Hornburger P."/>
            <person name="Mueller R.-W."/>
            <person name="Bruemmer F."/>
            <person name="Labrenz M."/>
            <person name="Spormann A.M."/>
            <person name="Op den Camp H."/>
            <person name="Overmann J."/>
            <person name="Amann R."/>
            <person name="Jetten M.S.M."/>
            <person name="Mascher T."/>
            <person name="Medema M.H."/>
            <person name="Devos D.P."/>
            <person name="Kaster A.-K."/>
            <person name="Ovreas L."/>
            <person name="Rohde M."/>
            <person name="Galperin M.Y."/>
            <person name="Jogler C."/>
        </authorList>
    </citation>
    <scope>NUCLEOTIDE SEQUENCE [LARGE SCALE GENOMIC DNA]</scope>
    <source>
        <strain evidence="2 3">Pan216</strain>
    </source>
</reference>
<keyword evidence="1" id="KW-0812">Transmembrane</keyword>
<accession>A0A518B7N3</accession>
<name>A0A518B7N3_9BACT</name>
<evidence type="ECO:0000256" key="1">
    <source>
        <dbReference type="SAM" id="Phobius"/>
    </source>
</evidence>
<feature type="transmembrane region" description="Helical" evidence="1">
    <location>
        <begin position="161"/>
        <end position="187"/>
    </location>
</feature>
<organism evidence="2 3">
    <name type="scientific">Kolteria novifilia</name>
    <dbReference type="NCBI Taxonomy" id="2527975"/>
    <lineage>
        <taxon>Bacteria</taxon>
        <taxon>Pseudomonadati</taxon>
        <taxon>Planctomycetota</taxon>
        <taxon>Planctomycetia</taxon>
        <taxon>Kolteriales</taxon>
        <taxon>Kolteriaceae</taxon>
        <taxon>Kolteria</taxon>
    </lineage>
</organism>
<dbReference type="EMBL" id="CP036279">
    <property type="protein sequence ID" value="QDU62989.1"/>
    <property type="molecule type" value="Genomic_DNA"/>
</dbReference>
<keyword evidence="3" id="KW-1185">Reference proteome</keyword>
<evidence type="ECO:0000313" key="3">
    <source>
        <dbReference type="Proteomes" id="UP000317093"/>
    </source>
</evidence>
<dbReference type="Proteomes" id="UP000317093">
    <property type="component" value="Chromosome"/>
</dbReference>
<feature type="transmembrane region" description="Helical" evidence="1">
    <location>
        <begin position="31"/>
        <end position="57"/>
    </location>
</feature>
<proteinExistence type="predicted"/>
<dbReference type="AlphaFoldDB" id="A0A518B7N3"/>
<keyword evidence="1" id="KW-0472">Membrane</keyword>
<dbReference type="KEGG" id="knv:Pan216_38630"/>
<keyword evidence="1" id="KW-1133">Transmembrane helix</keyword>
<sequence length="197" mass="21263">MESTDRVSEVSASAGGKPPWAPRGYYAAYDLLAGSVLGLFGAATSLVFNIIGALLVAPPAGLGPDPLNLIRVYLTFPLGEPALATTNGVALAIGCCLYLATGTLLGIPFQIAQSKCVPDGDFVKRFKLVTGLAVGLWIVNFYLILSWLQPLLFGGRWIVDLIPWWVGLTTHLVFGWTMLLVYPLGVFKPYRQFESKT</sequence>
<evidence type="ECO:0000313" key="2">
    <source>
        <dbReference type="EMBL" id="QDU62989.1"/>
    </source>
</evidence>
<feature type="transmembrane region" description="Helical" evidence="1">
    <location>
        <begin position="128"/>
        <end position="149"/>
    </location>
</feature>
<feature type="transmembrane region" description="Helical" evidence="1">
    <location>
        <begin position="88"/>
        <end position="107"/>
    </location>
</feature>
<gene>
    <name evidence="2" type="ORF">Pan216_38630</name>
</gene>
<protein>
    <submittedName>
        <fullName evidence="2">Uncharacterized protein</fullName>
    </submittedName>
</protein>